<dbReference type="Pfam" id="PF12345">
    <property type="entry name" value="DUF3641"/>
    <property type="match status" value="2"/>
</dbReference>
<keyword evidence="7" id="KW-1133">Transmembrane helix</keyword>
<keyword evidence="2" id="KW-0949">S-adenosyl-L-methionine</keyword>
<dbReference type="GO" id="GO:0051536">
    <property type="term" value="F:iron-sulfur cluster binding"/>
    <property type="evidence" value="ECO:0007669"/>
    <property type="project" value="UniProtKB-KW"/>
</dbReference>
<dbReference type="PANTHER" id="PTHR43728">
    <property type="entry name" value="SLR0304 PROTEIN"/>
    <property type="match status" value="1"/>
</dbReference>
<feature type="domain" description="Arsenosugar biosynthesis radical SAM protein ArsS-like C-terminal" evidence="9">
    <location>
        <begin position="834"/>
        <end position="897"/>
    </location>
</feature>
<feature type="transmembrane region" description="Helical" evidence="7">
    <location>
        <begin position="367"/>
        <end position="388"/>
    </location>
</feature>
<feature type="domain" description="Arsenosugar biosynthesis radical SAM protein ArsS-like C-terminal" evidence="9">
    <location>
        <begin position="912"/>
        <end position="952"/>
    </location>
</feature>
<evidence type="ECO:0000259" key="9">
    <source>
        <dbReference type="Pfam" id="PF12345"/>
    </source>
</evidence>
<dbReference type="CDD" id="cd06174">
    <property type="entry name" value="MFS"/>
    <property type="match status" value="1"/>
</dbReference>
<dbReference type="InterPro" id="IPR013785">
    <property type="entry name" value="Aldolase_TIM"/>
</dbReference>
<feature type="transmembrane region" description="Helical" evidence="7">
    <location>
        <begin position="192"/>
        <end position="217"/>
    </location>
</feature>
<dbReference type="SUPFAM" id="SSF102114">
    <property type="entry name" value="Radical SAM enzymes"/>
    <property type="match status" value="1"/>
</dbReference>
<keyword evidence="11" id="KW-1185">Reference proteome</keyword>
<feature type="region of interest" description="Disordered" evidence="6">
    <location>
        <begin position="542"/>
        <end position="568"/>
    </location>
</feature>
<dbReference type="InterPro" id="IPR058240">
    <property type="entry name" value="rSAM_sf"/>
</dbReference>
<dbReference type="SFLD" id="SFLDS00029">
    <property type="entry name" value="Radical_SAM"/>
    <property type="match status" value="1"/>
</dbReference>
<evidence type="ECO:0000313" key="10">
    <source>
        <dbReference type="EMBL" id="KAK1737541.1"/>
    </source>
</evidence>
<sequence length="954" mass="105288">MANIQKTLEAVEVSDDPPQAAAANGASSDNDSSSAPASSAKLSRKLSISEMASASSTRRIVTPKWLSCWLEFPFRIKNNQTGEYVEEATAHAMDYSARGPINQCGGFVGSAMIRLAAVKAMKAGTSTIYGMKPSSVLTVASLIVNISAGVTMPFVGALVDHTDHRKIMGTVSAFIMTVAVAVQIAISEDTWLAVWIFEIIGGYFLIMHQVCTMAYLPDLTHESAEMGHYTARFMMDQYLVQACFTLVIILVSTYWDYVDDGVIASTIATARLSAGIAAGIGFVLFTYAWTFLFRKRPKLRSIPEGSNIFTTGFRQIAITTKHVFRKYRALRWFMIALLFSPEAGAGVVLSISVTFLTFYVRMTVTEIAIVSIIMLFCNVPGALISRFMCRKINPLNSFRCAVMINAMVNALIAGTVSGPEKKNLVYPYAAMAGVAFGWMFPSQRTLTVAIIPKGQETEMMGLVSFFGQILGWLPALIFTIMNENGVDMRWSLSIVGYFLATSCCLTFFCGSYEDAVQLVAHTSDAYLKEYSRNSGVDNFFDEEQIKDGNDDSDGSGTNTPSIEGKEDGIDHIEAKRKEWSLDGPSSSLIPEVIEQMETDTEFQELAKKISKIGVDGMTKEERAERRRALEDIGVPNFMKFVVAKDDEENVQDSHIQNNRLYRSHPTILQLNIGLYCNQACTHCHVESSPLRKEETMSANVAARCLELLQNTPTIDTLDLTGGAPELNEQFRFLVKMARQWAIENERKLIIIDRCNLTVLLEPNQEDLVNFLKENQVKVVASLPCYGEDNVDAQRGRGVFQRSIAALHKLNEAGYGSSSSDLELDLVYNPSGAFLPPSQESLEGDYKRELLDNFGIEFNNLITITNMPIKRFADHLAKQGQMKEYMELLVNNYNPQTLGMGIAGKSSEESSSAKKKFSIFDIECLTDLEKYSVLTDNHCFGCTAGSGSSCQGATA</sequence>
<feature type="region of interest" description="Disordered" evidence="6">
    <location>
        <begin position="1"/>
        <end position="39"/>
    </location>
</feature>
<dbReference type="GO" id="GO:0003824">
    <property type="term" value="F:catalytic activity"/>
    <property type="evidence" value="ECO:0007669"/>
    <property type="project" value="InterPro"/>
</dbReference>
<feature type="transmembrane region" description="Helical" evidence="7">
    <location>
        <begin position="462"/>
        <end position="482"/>
    </location>
</feature>
<feature type="transmembrane region" description="Helical" evidence="7">
    <location>
        <begin position="424"/>
        <end position="441"/>
    </location>
</feature>
<evidence type="ECO:0000256" key="5">
    <source>
        <dbReference type="ARBA" id="ARBA00023014"/>
    </source>
</evidence>
<dbReference type="SUPFAM" id="SSF103473">
    <property type="entry name" value="MFS general substrate transporter"/>
    <property type="match status" value="1"/>
</dbReference>
<accession>A0AAD8Y0V1</accession>
<feature type="transmembrane region" description="Helical" evidence="7">
    <location>
        <begin position="167"/>
        <end position="186"/>
    </location>
</feature>
<feature type="domain" description="Radical SAM core" evidence="8">
    <location>
        <begin position="671"/>
        <end position="815"/>
    </location>
</feature>
<keyword evidence="4" id="KW-0408">Iron</keyword>
<name>A0AAD8Y0V1_9STRA</name>
<evidence type="ECO:0000259" key="8">
    <source>
        <dbReference type="Pfam" id="PF04055"/>
    </source>
</evidence>
<keyword evidence="7" id="KW-0812">Transmembrane</keyword>
<gene>
    <name evidence="10" type="ORF">QTG54_011827</name>
</gene>
<evidence type="ECO:0000256" key="3">
    <source>
        <dbReference type="ARBA" id="ARBA00022723"/>
    </source>
</evidence>
<keyword evidence="7" id="KW-0472">Membrane</keyword>
<feature type="transmembrane region" description="Helical" evidence="7">
    <location>
        <begin position="275"/>
        <end position="293"/>
    </location>
</feature>
<evidence type="ECO:0000256" key="6">
    <source>
        <dbReference type="SAM" id="MobiDB-lite"/>
    </source>
</evidence>
<evidence type="ECO:0000313" key="11">
    <source>
        <dbReference type="Proteomes" id="UP001224775"/>
    </source>
</evidence>
<evidence type="ECO:0000256" key="1">
    <source>
        <dbReference type="ARBA" id="ARBA00006978"/>
    </source>
</evidence>
<feature type="transmembrane region" description="Helical" evidence="7">
    <location>
        <begin position="488"/>
        <end position="508"/>
    </location>
</feature>
<evidence type="ECO:0000256" key="7">
    <source>
        <dbReference type="SAM" id="Phobius"/>
    </source>
</evidence>
<dbReference type="InterPro" id="IPR024671">
    <property type="entry name" value="Atg22-like"/>
</dbReference>
<dbReference type="PANTHER" id="PTHR43728:SF1">
    <property type="entry name" value="FE-S OXIDOREDUCTASE"/>
    <property type="match status" value="1"/>
</dbReference>
<dbReference type="AlphaFoldDB" id="A0AAD8Y0V1"/>
<feature type="transmembrane region" description="Helical" evidence="7">
    <location>
        <begin position="238"/>
        <end position="255"/>
    </location>
</feature>
<keyword evidence="3" id="KW-0479">Metal-binding</keyword>
<evidence type="ECO:0000256" key="2">
    <source>
        <dbReference type="ARBA" id="ARBA00022691"/>
    </source>
</evidence>
<dbReference type="Gene3D" id="1.20.1250.20">
    <property type="entry name" value="MFS general substrate transporter like domains"/>
    <property type="match status" value="1"/>
</dbReference>
<organism evidence="10 11">
    <name type="scientific">Skeletonema marinoi</name>
    <dbReference type="NCBI Taxonomy" id="267567"/>
    <lineage>
        <taxon>Eukaryota</taxon>
        <taxon>Sar</taxon>
        <taxon>Stramenopiles</taxon>
        <taxon>Ochrophyta</taxon>
        <taxon>Bacillariophyta</taxon>
        <taxon>Coscinodiscophyceae</taxon>
        <taxon>Thalassiosirophycidae</taxon>
        <taxon>Thalassiosirales</taxon>
        <taxon>Skeletonemataceae</taxon>
        <taxon>Skeletonema</taxon>
        <taxon>Skeletonema marinoi-dohrnii complex</taxon>
    </lineage>
</organism>
<dbReference type="EMBL" id="JATAAI010000025">
    <property type="protein sequence ID" value="KAK1737541.1"/>
    <property type="molecule type" value="Genomic_DNA"/>
</dbReference>
<dbReference type="InterPro" id="IPR024521">
    <property type="entry name" value="ArsS-like_C"/>
</dbReference>
<feature type="transmembrane region" description="Helical" evidence="7">
    <location>
        <begin position="332"/>
        <end position="361"/>
    </location>
</feature>
<feature type="transmembrane region" description="Helical" evidence="7">
    <location>
        <begin position="136"/>
        <end position="155"/>
    </location>
</feature>
<dbReference type="NCBIfam" id="TIGR04167">
    <property type="entry name" value="rSAM_SeCys"/>
    <property type="match status" value="1"/>
</dbReference>
<dbReference type="InterPro" id="IPR007197">
    <property type="entry name" value="rSAM"/>
</dbReference>
<feature type="transmembrane region" description="Helical" evidence="7">
    <location>
        <begin position="400"/>
        <end position="418"/>
    </location>
</feature>
<feature type="compositionally biased region" description="Low complexity" evidence="6">
    <location>
        <begin position="20"/>
        <end position="39"/>
    </location>
</feature>
<dbReference type="Gene3D" id="3.20.20.70">
    <property type="entry name" value="Aldolase class I"/>
    <property type="match status" value="1"/>
</dbReference>
<dbReference type="CDD" id="cd01335">
    <property type="entry name" value="Radical_SAM"/>
    <property type="match status" value="1"/>
</dbReference>
<reference evidence="10" key="1">
    <citation type="submission" date="2023-06" db="EMBL/GenBank/DDBJ databases">
        <title>Survivors Of The Sea: Transcriptome response of Skeletonema marinoi to long-term dormancy.</title>
        <authorList>
            <person name="Pinder M.I.M."/>
            <person name="Kourtchenko O."/>
            <person name="Robertson E.K."/>
            <person name="Larsson T."/>
            <person name="Maumus F."/>
            <person name="Osuna-Cruz C.M."/>
            <person name="Vancaester E."/>
            <person name="Stenow R."/>
            <person name="Vandepoele K."/>
            <person name="Ploug H."/>
            <person name="Bruchert V."/>
            <person name="Godhe A."/>
            <person name="Topel M."/>
        </authorList>
    </citation>
    <scope>NUCLEOTIDE SEQUENCE</scope>
    <source>
        <strain evidence="10">R05AC</strain>
    </source>
</reference>
<keyword evidence="5" id="KW-0411">Iron-sulfur</keyword>
<evidence type="ECO:0000256" key="4">
    <source>
        <dbReference type="ARBA" id="ARBA00023004"/>
    </source>
</evidence>
<comment type="similarity">
    <text evidence="1">Belongs to the ATG22 family.</text>
</comment>
<proteinExistence type="inferred from homology"/>
<dbReference type="InterPro" id="IPR036259">
    <property type="entry name" value="MFS_trans_sf"/>
</dbReference>
<dbReference type="GO" id="GO:0046872">
    <property type="term" value="F:metal ion binding"/>
    <property type="evidence" value="ECO:0007669"/>
    <property type="project" value="UniProtKB-KW"/>
</dbReference>
<protein>
    <submittedName>
        <fullName evidence="10">DUF3641 domain-containing protein</fullName>
    </submittedName>
</protein>
<comment type="caution">
    <text evidence="10">The sequence shown here is derived from an EMBL/GenBank/DDBJ whole genome shotgun (WGS) entry which is preliminary data.</text>
</comment>
<dbReference type="Proteomes" id="UP001224775">
    <property type="component" value="Unassembled WGS sequence"/>
</dbReference>
<dbReference type="Pfam" id="PF04055">
    <property type="entry name" value="Radical_SAM"/>
    <property type="match status" value="1"/>
</dbReference>
<dbReference type="Pfam" id="PF11700">
    <property type="entry name" value="ATG22"/>
    <property type="match status" value="1"/>
</dbReference>
<dbReference type="InterPro" id="IPR026351">
    <property type="entry name" value="rSAM_ArsS-like"/>
</dbReference>